<keyword evidence="1" id="KW-0812">Transmembrane</keyword>
<reference evidence="2" key="1">
    <citation type="submission" date="2019-08" db="EMBL/GenBank/DDBJ databases">
        <authorList>
            <person name="Kucharzyk K."/>
            <person name="Murdoch R.W."/>
            <person name="Higgins S."/>
            <person name="Loffler F."/>
        </authorList>
    </citation>
    <scope>NUCLEOTIDE SEQUENCE</scope>
</reference>
<evidence type="ECO:0000256" key="1">
    <source>
        <dbReference type="SAM" id="Phobius"/>
    </source>
</evidence>
<comment type="caution">
    <text evidence="2">The sequence shown here is derived from an EMBL/GenBank/DDBJ whole genome shotgun (WGS) entry which is preliminary data.</text>
</comment>
<dbReference type="EMBL" id="VSSQ01143731">
    <property type="protein sequence ID" value="MPN63805.1"/>
    <property type="molecule type" value="Genomic_DNA"/>
</dbReference>
<name>A0A645JJF2_9ZZZZ</name>
<proteinExistence type="predicted"/>
<evidence type="ECO:0000313" key="2">
    <source>
        <dbReference type="EMBL" id="MPN63805.1"/>
    </source>
</evidence>
<feature type="transmembrane region" description="Helical" evidence="1">
    <location>
        <begin position="12"/>
        <end position="28"/>
    </location>
</feature>
<sequence length="52" mass="6058">MWRRCRCTNRIIGYILFSLGIAILLALLLPGFFWWFILGFALIALGIFIICH</sequence>
<keyword evidence="1" id="KW-1133">Transmembrane helix</keyword>
<feature type="transmembrane region" description="Helical" evidence="1">
    <location>
        <begin position="34"/>
        <end position="51"/>
    </location>
</feature>
<gene>
    <name evidence="2" type="ORF">SDC9_211571</name>
</gene>
<keyword evidence="1" id="KW-0472">Membrane</keyword>
<dbReference type="AlphaFoldDB" id="A0A645JJF2"/>
<accession>A0A645JJF2</accession>
<organism evidence="2">
    <name type="scientific">bioreactor metagenome</name>
    <dbReference type="NCBI Taxonomy" id="1076179"/>
    <lineage>
        <taxon>unclassified sequences</taxon>
        <taxon>metagenomes</taxon>
        <taxon>ecological metagenomes</taxon>
    </lineage>
</organism>
<protein>
    <submittedName>
        <fullName evidence="2">Uncharacterized protein</fullName>
    </submittedName>
</protein>